<protein>
    <submittedName>
        <fullName evidence="1">Uncharacterized protein</fullName>
    </submittedName>
</protein>
<evidence type="ECO:0000313" key="2">
    <source>
        <dbReference type="Proteomes" id="UP000008177"/>
    </source>
</evidence>
<dbReference type="Proteomes" id="UP000008177">
    <property type="component" value="Unplaced contigs"/>
</dbReference>
<dbReference type="EMBL" id="FQ790278">
    <property type="protein sequence ID" value="CCD45561.1"/>
    <property type="molecule type" value="Genomic_DNA"/>
</dbReference>
<proteinExistence type="predicted"/>
<organism evidence="1 2">
    <name type="scientific">Botryotinia fuckeliana (strain T4)</name>
    <name type="common">Noble rot fungus</name>
    <name type="synonym">Botrytis cinerea</name>
    <dbReference type="NCBI Taxonomy" id="999810"/>
    <lineage>
        <taxon>Eukaryota</taxon>
        <taxon>Fungi</taxon>
        <taxon>Dikarya</taxon>
        <taxon>Ascomycota</taxon>
        <taxon>Pezizomycotina</taxon>
        <taxon>Leotiomycetes</taxon>
        <taxon>Helotiales</taxon>
        <taxon>Sclerotiniaceae</taxon>
        <taxon>Botrytis</taxon>
    </lineage>
</organism>
<dbReference type="AlphaFoldDB" id="G2XYM4"/>
<reference evidence="2" key="1">
    <citation type="journal article" date="2011" name="PLoS Genet.">
        <title>Genomic analysis of the necrotrophic fungal pathogens Sclerotinia sclerotiorum and Botrytis cinerea.</title>
        <authorList>
            <person name="Amselem J."/>
            <person name="Cuomo C.A."/>
            <person name="van Kan J.A."/>
            <person name="Viaud M."/>
            <person name="Benito E.P."/>
            <person name="Couloux A."/>
            <person name="Coutinho P.M."/>
            <person name="de Vries R.P."/>
            <person name="Dyer P.S."/>
            <person name="Fillinger S."/>
            <person name="Fournier E."/>
            <person name="Gout L."/>
            <person name="Hahn M."/>
            <person name="Kohn L."/>
            <person name="Lapalu N."/>
            <person name="Plummer K.M."/>
            <person name="Pradier J.M."/>
            <person name="Quevillon E."/>
            <person name="Sharon A."/>
            <person name="Simon A."/>
            <person name="ten Have A."/>
            <person name="Tudzynski B."/>
            <person name="Tudzynski P."/>
            <person name="Wincker P."/>
            <person name="Andrew M."/>
            <person name="Anthouard V."/>
            <person name="Beever R.E."/>
            <person name="Beffa R."/>
            <person name="Benoit I."/>
            <person name="Bouzid O."/>
            <person name="Brault B."/>
            <person name="Chen Z."/>
            <person name="Choquer M."/>
            <person name="Collemare J."/>
            <person name="Cotton P."/>
            <person name="Danchin E.G."/>
            <person name="Da Silva C."/>
            <person name="Gautier A."/>
            <person name="Giraud C."/>
            <person name="Giraud T."/>
            <person name="Gonzalez C."/>
            <person name="Grossetete S."/>
            <person name="Guldener U."/>
            <person name="Henrissat B."/>
            <person name="Howlett B.J."/>
            <person name="Kodira C."/>
            <person name="Kretschmer M."/>
            <person name="Lappartient A."/>
            <person name="Leroch M."/>
            <person name="Levis C."/>
            <person name="Mauceli E."/>
            <person name="Neuveglise C."/>
            <person name="Oeser B."/>
            <person name="Pearson M."/>
            <person name="Poulain J."/>
            <person name="Poussereau N."/>
            <person name="Quesneville H."/>
            <person name="Rascle C."/>
            <person name="Schumacher J."/>
            <person name="Segurens B."/>
            <person name="Sexton A."/>
            <person name="Silva E."/>
            <person name="Sirven C."/>
            <person name="Soanes D.M."/>
            <person name="Talbot N.J."/>
            <person name="Templeton M."/>
            <person name="Yandava C."/>
            <person name="Yarden O."/>
            <person name="Zeng Q."/>
            <person name="Rollins J.A."/>
            <person name="Lebrun M.H."/>
            <person name="Dickman M."/>
        </authorList>
    </citation>
    <scope>NUCLEOTIDE SEQUENCE [LARGE SCALE GENOMIC DNA]</scope>
    <source>
        <strain evidence="2">T4</strain>
    </source>
</reference>
<dbReference type="HOGENOM" id="CLU_3159871_0_0_1"/>
<gene>
    <name evidence="1" type="ORF">BofuT4_uP045790.1</name>
</gene>
<evidence type="ECO:0000313" key="1">
    <source>
        <dbReference type="EMBL" id="CCD45561.1"/>
    </source>
</evidence>
<name>G2XYM4_BOTF4</name>
<accession>G2XYM4</accession>
<sequence>MGWGAVSNASRGQGKMRLQKIDKDFILSHGGRALNLPCREMLIDTLTI</sequence>
<dbReference type="InParanoid" id="G2XYM4"/>